<evidence type="ECO:0000313" key="3">
    <source>
        <dbReference type="Proteomes" id="UP000685013"/>
    </source>
</evidence>
<feature type="compositionally biased region" description="Basic and acidic residues" evidence="1">
    <location>
        <begin position="25"/>
        <end position="42"/>
    </location>
</feature>
<proteinExistence type="predicted"/>
<accession>A0AAV6NUA8</accession>
<keyword evidence="3" id="KW-1185">Reference proteome</keyword>
<sequence>MQSGEMSSKSNAVHKYAQPRKGHRSSCDRCDLLSELHGDDTRSVQSGETSSRDDTRSVQSGETSSRSNAVHNL</sequence>
<dbReference type="AlphaFoldDB" id="A0AAV6NUA8"/>
<evidence type="ECO:0000256" key="1">
    <source>
        <dbReference type="SAM" id="MobiDB-lite"/>
    </source>
</evidence>
<reference evidence="2 3" key="1">
    <citation type="journal article" date="2021" name="Hortic Res">
        <title>The domestication of Cucurbita argyrosperma as revealed by the genome of its wild relative.</title>
        <authorList>
            <person name="Barrera-Redondo J."/>
            <person name="Sanchez-de la Vega G."/>
            <person name="Aguirre-Liguori J.A."/>
            <person name="Castellanos-Morales G."/>
            <person name="Gutierrez-Guerrero Y.T."/>
            <person name="Aguirre-Dugua X."/>
            <person name="Aguirre-Planter E."/>
            <person name="Tenaillon M.I."/>
            <person name="Lira-Saade R."/>
            <person name="Eguiarte L.E."/>
        </authorList>
    </citation>
    <scope>NUCLEOTIDE SEQUENCE [LARGE SCALE GENOMIC DNA]</scope>
    <source>
        <strain evidence="2">JBR-2021</strain>
    </source>
</reference>
<dbReference type="EMBL" id="JAGKQH010000003">
    <property type="protein sequence ID" value="KAG6603230.1"/>
    <property type="molecule type" value="Genomic_DNA"/>
</dbReference>
<comment type="caution">
    <text evidence="2">The sequence shown here is derived from an EMBL/GenBank/DDBJ whole genome shotgun (WGS) entry which is preliminary data.</text>
</comment>
<gene>
    <name evidence="2" type="ORF">SDJN03_03839</name>
</gene>
<evidence type="ECO:0000313" key="2">
    <source>
        <dbReference type="EMBL" id="KAG6603230.1"/>
    </source>
</evidence>
<feature type="region of interest" description="Disordered" evidence="1">
    <location>
        <begin position="1"/>
        <end position="73"/>
    </location>
</feature>
<dbReference type="Proteomes" id="UP000685013">
    <property type="component" value="Chromosome 3"/>
</dbReference>
<feature type="compositionally biased region" description="Polar residues" evidence="1">
    <location>
        <begin position="1"/>
        <end position="11"/>
    </location>
</feature>
<name>A0AAV6NUA8_9ROSI</name>
<feature type="compositionally biased region" description="Polar residues" evidence="1">
    <location>
        <begin position="57"/>
        <end position="73"/>
    </location>
</feature>
<feature type="non-terminal residue" evidence="2">
    <location>
        <position position="1"/>
    </location>
</feature>
<protein>
    <submittedName>
        <fullName evidence="2">Uncharacterized protein</fullName>
    </submittedName>
</protein>
<organism evidence="2 3">
    <name type="scientific">Cucurbita argyrosperma subsp. sororia</name>
    <dbReference type="NCBI Taxonomy" id="37648"/>
    <lineage>
        <taxon>Eukaryota</taxon>
        <taxon>Viridiplantae</taxon>
        <taxon>Streptophyta</taxon>
        <taxon>Embryophyta</taxon>
        <taxon>Tracheophyta</taxon>
        <taxon>Spermatophyta</taxon>
        <taxon>Magnoliopsida</taxon>
        <taxon>eudicotyledons</taxon>
        <taxon>Gunneridae</taxon>
        <taxon>Pentapetalae</taxon>
        <taxon>rosids</taxon>
        <taxon>fabids</taxon>
        <taxon>Cucurbitales</taxon>
        <taxon>Cucurbitaceae</taxon>
        <taxon>Cucurbiteae</taxon>
        <taxon>Cucurbita</taxon>
    </lineage>
</organism>